<dbReference type="AlphaFoldDB" id="A0A9N9FS29"/>
<dbReference type="EMBL" id="CAJVPP010001387">
    <property type="protein sequence ID" value="CAG8552357.1"/>
    <property type="molecule type" value="Genomic_DNA"/>
</dbReference>
<evidence type="ECO:0000313" key="1">
    <source>
        <dbReference type="EMBL" id="CAG8552357.1"/>
    </source>
</evidence>
<comment type="caution">
    <text evidence="1">The sequence shown here is derived from an EMBL/GenBank/DDBJ whole genome shotgun (WGS) entry which is preliminary data.</text>
</comment>
<keyword evidence="2" id="KW-1185">Reference proteome</keyword>
<gene>
    <name evidence="1" type="ORF">FMOSSE_LOCUS6534</name>
</gene>
<sequence length="46" mass="5138">MQQAWHYCKNVRTAAGCIKPNNNDEGNPINPQLGQNVYQYSTGLSL</sequence>
<evidence type="ECO:0000313" key="2">
    <source>
        <dbReference type="Proteomes" id="UP000789375"/>
    </source>
</evidence>
<protein>
    <submittedName>
        <fullName evidence="1">12201_t:CDS:1</fullName>
    </submittedName>
</protein>
<name>A0A9N9FS29_FUNMO</name>
<dbReference type="Proteomes" id="UP000789375">
    <property type="component" value="Unassembled WGS sequence"/>
</dbReference>
<proteinExistence type="predicted"/>
<reference evidence="1" key="1">
    <citation type="submission" date="2021-06" db="EMBL/GenBank/DDBJ databases">
        <authorList>
            <person name="Kallberg Y."/>
            <person name="Tangrot J."/>
            <person name="Rosling A."/>
        </authorList>
    </citation>
    <scope>NUCLEOTIDE SEQUENCE</scope>
    <source>
        <strain evidence="1">87-6 pot B 2015</strain>
    </source>
</reference>
<organism evidence="1 2">
    <name type="scientific">Funneliformis mosseae</name>
    <name type="common">Endomycorrhizal fungus</name>
    <name type="synonym">Glomus mosseae</name>
    <dbReference type="NCBI Taxonomy" id="27381"/>
    <lineage>
        <taxon>Eukaryota</taxon>
        <taxon>Fungi</taxon>
        <taxon>Fungi incertae sedis</taxon>
        <taxon>Mucoromycota</taxon>
        <taxon>Glomeromycotina</taxon>
        <taxon>Glomeromycetes</taxon>
        <taxon>Glomerales</taxon>
        <taxon>Glomeraceae</taxon>
        <taxon>Funneliformis</taxon>
    </lineage>
</organism>
<accession>A0A9N9FS29</accession>